<sequence length="276" mass="29302">MPSFRLVGPVPPESPVILSVPHAGRDYPAALLAALRAPPAALRTLEDRHVDAVALAARGRETVLMQEVPRAWIDLNRAEDERDPLLDEGARAAPLSAKVRAGLGLVPRRTSAAGELWYGRLSAAEVDERIAAAHRPYHDALAQVLAATRARFGVAVLVDVHSMPPIAGSRARIVIGDRFGRSAAVRYVARVAGAIGATRIPYAVNTPYAGGHILDRHGDPAGDVHAIQIELDRSLYLDRRLDAPSVDLPAVATLLRAVVDALTDEALGTGLAQAAE</sequence>
<proteinExistence type="predicted"/>
<dbReference type="EMBL" id="NWVD01000002">
    <property type="protein sequence ID" value="PCG09628.1"/>
    <property type="molecule type" value="Genomic_DNA"/>
</dbReference>
<dbReference type="RefSeq" id="WP_066490274.1">
    <property type="nucleotide sequence ID" value="NZ_JAIEOT010000013.1"/>
</dbReference>
<evidence type="ECO:0000313" key="2">
    <source>
        <dbReference type="Proteomes" id="UP000218784"/>
    </source>
</evidence>
<organism evidence="1 2">
    <name type="scientific">Sphingomonas ginsenosidimutans</name>
    <dbReference type="NCBI Taxonomy" id="862134"/>
    <lineage>
        <taxon>Bacteria</taxon>
        <taxon>Pseudomonadati</taxon>
        <taxon>Pseudomonadota</taxon>
        <taxon>Alphaproteobacteria</taxon>
        <taxon>Sphingomonadales</taxon>
        <taxon>Sphingomonadaceae</taxon>
        <taxon>Sphingomonas</taxon>
    </lineage>
</organism>
<dbReference type="SUPFAM" id="SSF53187">
    <property type="entry name" value="Zn-dependent exopeptidases"/>
    <property type="match status" value="1"/>
</dbReference>
<dbReference type="GO" id="GO:0016787">
    <property type="term" value="F:hydrolase activity"/>
    <property type="evidence" value="ECO:0007669"/>
    <property type="project" value="UniProtKB-KW"/>
</dbReference>
<dbReference type="Pfam" id="PF05013">
    <property type="entry name" value="FGase"/>
    <property type="match status" value="1"/>
</dbReference>
<name>A0A2A4I126_9SPHN</name>
<dbReference type="InterPro" id="IPR007709">
    <property type="entry name" value="N-FG_amidohydro"/>
</dbReference>
<gene>
    <name evidence="1" type="ORF">COA17_07135</name>
</gene>
<dbReference type="Gene3D" id="3.40.630.40">
    <property type="entry name" value="Zn-dependent exopeptidases"/>
    <property type="match status" value="1"/>
</dbReference>
<keyword evidence="1" id="KW-0378">Hydrolase</keyword>
<evidence type="ECO:0000313" key="1">
    <source>
        <dbReference type="EMBL" id="PCG09628.1"/>
    </source>
</evidence>
<dbReference type="Proteomes" id="UP000218784">
    <property type="component" value="Unassembled WGS sequence"/>
</dbReference>
<reference evidence="1 2" key="1">
    <citation type="submission" date="2017-09" db="EMBL/GenBank/DDBJ databases">
        <title>Sphingomonas ginsenosidimutans KACC 14949, whole genome shotgun sequence.</title>
        <authorList>
            <person name="Feng G."/>
            <person name="Zhu H."/>
        </authorList>
    </citation>
    <scope>NUCLEOTIDE SEQUENCE [LARGE SCALE GENOMIC DNA]</scope>
    <source>
        <strain evidence="1 2">KACC 14949</strain>
    </source>
</reference>
<keyword evidence="2" id="KW-1185">Reference proteome</keyword>
<protein>
    <submittedName>
        <fullName evidence="1">N-formylglutamate amidohydrolase</fullName>
    </submittedName>
</protein>
<accession>A0A2A4I126</accession>
<dbReference type="AlphaFoldDB" id="A0A2A4I126"/>
<comment type="caution">
    <text evidence="1">The sequence shown here is derived from an EMBL/GenBank/DDBJ whole genome shotgun (WGS) entry which is preliminary data.</text>
</comment>